<dbReference type="InterPro" id="IPR006015">
    <property type="entry name" value="Universal_stress_UspA"/>
</dbReference>
<dbReference type="Gene3D" id="3.40.50.620">
    <property type="entry name" value="HUPs"/>
    <property type="match status" value="1"/>
</dbReference>
<protein>
    <submittedName>
        <fullName evidence="4">Universal stress family protein</fullName>
    </submittedName>
</protein>
<dbReference type="PRINTS" id="PR01438">
    <property type="entry name" value="UNVRSLSTRESS"/>
</dbReference>
<dbReference type="CDD" id="cd00293">
    <property type="entry name" value="USP-like"/>
    <property type="match status" value="1"/>
</dbReference>
<dbReference type="InterPro" id="IPR014729">
    <property type="entry name" value="Rossmann-like_a/b/a_fold"/>
</dbReference>
<keyword evidence="5" id="KW-1185">Reference proteome</keyword>
<dbReference type="PANTHER" id="PTHR46268">
    <property type="entry name" value="STRESS RESPONSE PROTEIN NHAX"/>
    <property type="match status" value="1"/>
</dbReference>
<evidence type="ECO:0000313" key="5">
    <source>
        <dbReference type="Proteomes" id="UP000074914"/>
    </source>
</evidence>
<dbReference type="Pfam" id="PF00582">
    <property type="entry name" value="Usp"/>
    <property type="match status" value="1"/>
</dbReference>
<reference evidence="4 5" key="1">
    <citation type="submission" date="2015-11" db="EMBL/GenBank/DDBJ databases">
        <title>Exploring the genomic traits of fungus-feeding bacterial genus Collimonas.</title>
        <authorList>
            <person name="Song C."/>
            <person name="Schmidt R."/>
            <person name="de Jager V."/>
            <person name="Krzyzanowska D."/>
            <person name="Jongedijk E."/>
            <person name="Cankar K."/>
            <person name="Beekwilder J."/>
            <person name="van Veen A."/>
            <person name="de Boer W."/>
            <person name="van Veen J.A."/>
            <person name="Garbeva P."/>
        </authorList>
    </citation>
    <scope>NUCLEOTIDE SEQUENCE [LARGE SCALE GENOMIC DNA]</scope>
    <source>
        <strain evidence="4 5">Ter291</strain>
    </source>
</reference>
<accession>A0ABM5Z9R1</accession>
<organism evidence="4 5">
    <name type="scientific">Collimonas pratensis</name>
    <dbReference type="NCBI Taxonomy" id="279113"/>
    <lineage>
        <taxon>Bacteria</taxon>
        <taxon>Pseudomonadati</taxon>
        <taxon>Pseudomonadota</taxon>
        <taxon>Betaproteobacteria</taxon>
        <taxon>Burkholderiales</taxon>
        <taxon>Oxalobacteraceae</taxon>
        <taxon>Collimonas</taxon>
    </lineage>
</organism>
<comment type="similarity">
    <text evidence="1">Belongs to the universal stress protein A family.</text>
</comment>
<dbReference type="Proteomes" id="UP000074914">
    <property type="component" value="Chromosome"/>
</dbReference>
<evidence type="ECO:0000256" key="1">
    <source>
        <dbReference type="ARBA" id="ARBA00008791"/>
    </source>
</evidence>
<feature type="domain" description="UspA" evidence="3">
    <location>
        <begin position="1"/>
        <end position="148"/>
    </location>
</feature>
<sequence length="177" mass="19036">MYKKILLAIDGSPTSDKVLTEVANVAAPGAVIRVMYVVEDPVTRLPSLYGEYYDVELVREALLAEGHKLLAQAGSRLSAKGFDVETRLVDLRELGGGIPEAIKAENDAWGANLTILGTHGRRGMRRLLLGSVAEQFMRISDGPVLLVRSGEQPAVPARRRTAAAKPASVPPLETDHA</sequence>
<dbReference type="InterPro" id="IPR006016">
    <property type="entry name" value="UspA"/>
</dbReference>
<evidence type="ECO:0000259" key="3">
    <source>
        <dbReference type="Pfam" id="PF00582"/>
    </source>
</evidence>
<gene>
    <name evidence="4" type="ORF">CPter291_3666</name>
</gene>
<dbReference type="PANTHER" id="PTHR46268:SF15">
    <property type="entry name" value="UNIVERSAL STRESS PROTEIN HP_0031"/>
    <property type="match status" value="1"/>
</dbReference>
<dbReference type="EMBL" id="CP013236">
    <property type="protein sequence ID" value="AMP15900.1"/>
    <property type="molecule type" value="Genomic_DNA"/>
</dbReference>
<evidence type="ECO:0000313" key="4">
    <source>
        <dbReference type="EMBL" id="AMP15900.1"/>
    </source>
</evidence>
<dbReference type="SUPFAM" id="SSF52402">
    <property type="entry name" value="Adenine nucleotide alpha hydrolases-like"/>
    <property type="match status" value="1"/>
</dbReference>
<feature type="region of interest" description="Disordered" evidence="2">
    <location>
        <begin position="156"/>
        <end position="177"/>
    </location>
</feature>
<name>A0ABM5Z9R1_9BURK</name>
<proteinExistence type="inferred from homology"/>
<dbReference type="RefSeq" id="WP_062117453.1">
    <property type="nucleotide sequence ID" value="NZ_CP013236.1"/>
</dbReference>
<evidence type="ECO:0000256" key="2">
    <source>
        <dbReference type="SAM" id="MobiDB-lite"/>
    </source>
</evidence>